<protein>
    <submittedName>
        <fullName evidence="2">DUF2530 domain-containing protein</fullName>
    </submittedName>
</protein>
<keyword evidence="1" id="KW-0472">Membrane</keyword>
<feature type="transmembrane region" description="Helical" evidence="1">
    <location>
        <begin position="61"/>
        <end position="82"/>
    </location>
</feature>
<evidence type="ECO:0000313" key="2">
    <source>
        <dbReference type="EMBL" id="MFC4335135.1"/>
    </source>
</evidence>
<proteinExistence type="predicted"/>
<evidence type="ECO:0000256" key="1">
    <source>
        <dbReference type="SAM" id="Phobius"/>
    </source>
</evidence>
<comment type="caution">
    <text evidence="2">The sequence shown here is derived from an EMBL/GenBank/DDBJ whole genome shotgun (WGS) entry which is preliminary data.</text>
</comment>
<accession>A0ABV8TXG6</accession>
<dbReference type="Pfam" id="PF10745">
    <property type="entry name" value="DUF2530"/>
    <property type="match status" value="1"/>
</dbReference>
<sequence length="89" mass="10035">MTEEELLTPTFVAARYPEKRSPEPARVPMVPVFAVGTALWVIAFIIVHLNREALEASGRGWWPTCAAIGIVIGILGTVTMYVRDRRRRR</sequence>
<organism evidence="2 3">
    <name type="scientific">Salininema proteolyticum</name>
    <dbReference type="NCBI Taxonomy" id="1607685"/>
    <lineage>
        <taxon>Bacteria</taxon>
        <taxon>Bacillati</taxon>
        <taxon>Actinomycetota</taxon>
        <taxon>Actinomycetes</taxon>
        <taxon>Glycomycetales</taxon>
        <taxon>Glycomycetaceae</taxon>
        <taxon>Salininema</taxon>
    </lineage>
</organism>
<dbReference type="RefSeq" id="WP_380619526.1">
    <property type="nucleotide sequence ID" value="NZ_JBHSDK010000012.1"/>
</dbReference>
<reference evidence="3" key="1">
    <citation type="journal article" date="2019" name="Int. J. Syst. Evol. Microbiol.">
        <title>The Global Catalogue of Microorganisms (GCM) 10K type strain sequencing project: providing services to taxonomists for standard genome sequencing and annotation.</title>
        <authorList>
            <consortium name="The Broad Institute Genomics Platform"/>
            <consortium name="The Broad Institute Genome Sequencing Center for Infectious Disease"/>
            <person name="Wu L."/>
            <person name="Ma J."/>
        </authorList>
    </citation>
    <scope>NUCLEOTIDE SEQUENCE [LARGE SCALE GENOMIC DNA]</scope>
    <source>
        <strain evidence="3">IBRC-M 10908</strain>
    </source>
</reference>
<evidence type="ECO:0000313" key="3">
    <source>
        <dbReference type="Proteomes" id="UP001595823"/>
    </source>
</evidence>
<keyword evidence="3" id="KW-1185">Reference proteome</keyword>
<feature type="transmembrane region" description="Helical" evidence="1">
    <location>
        <begin position="29"/>
        <end position="49"/>
    </location>
</feature>
<dbReference type="InterPro" id="IPR019681">
    <property type="entry name" value="DUF2530"/>
</dbReference>
<dbReference type="Proteomes" id="UP001595823">
    <property type="component" value="Unassembled WGS sequence"/>
</dbReference>
<gene>
    <name evidence="2" type="ORF">ACFPET_07975</name>
</gene>
<keyword evidence="1" id="KW-1133">Transmembrane helix</keyword>
<name>A0ABV8TXG6_9ACTN</name>
<dbReference type="EMBL" id="JBHSDK010000012">
    <property type="protein sequence ID" value="MFC4335135.1"/>
    <property type="molecule type" value="Genomic_DNA"/>
</dbReference>
<keyword evidence="1" id="KW-0812">Transmembrane</keyword>